<dbReference type="Proteomes" id="UP000053681">
    <property type="component" value="Unassembled WGS sequence"/>
</dbReference>
<proteinExistence type="predicted"/>
<dbReference type="AlphaFoldDB" id="A0A0V8JGM4"/>
<protein>
    <submittedName>
        <fullName evidence="1">Uncharacterized protein</fullName>
    </submittedName>
</protein>
<keyword evidence="2" id="KW-1185">Reference proteome</keyword>
<name>A0A0V8JGM4_9BACI</name>
<comment type="caution">
    <text evidence="1">The sequence shown here is derived from an EMBL/GenBank/DDBJ whole genome shotgun (WGS) entry which is preliminary data.</text>
</comment>
<dbReference type="RefSeq" id="WP_062687402.1">
    <property type="nucleotide sequence ID" value="NZ_KQ758718.1"/>
</dbReference>
<gene>
    <name evidence="1" type="ORF">AS180_19930</name>
</gene>
<organism evidence="1 2">
    <name type="scientific">Priestia veravalensis</name>
    <dbReference type="NCBI Taxonomy" id="1414648"/>
    <lineage>
        <taxon>Bacteria</taxon>
        <taxon>Bacillati</taxon>
        <taxon>Bacillota</taxon>
        <taxon>Bacilli</taxon>
        <taxon>Bacillales</taxon>
        <taxon>Bacillaceae</taxon>
        <taxon>Priestia</taxon>
    </lineage>
</organism>
<evidence type="ECO:0000313" key="2">
    <source>
        <dbReference type="Proteomes" id="UP000053681"/>
    </source>
</evidence>
<accession>A0A0V8JGM4</accession>
<evidence type="ECO:0000313" key="1">
    <source>
        <dbReference type="EMBL" id="KSU86203.1"/>
    </source>
</evidence>
<reference evidence="1 2" key="1">
    <citation type="submission" date="2015-11" db="EMBL/GenBank/DDBJ databases">
        <title>Bacillus caseinolyticus sp nov.</title>
        <authorList>
            <person name="Dastager S.G."/>
            <person name="Mawlankar R."/>
        </authorList>
    </citation>
    <scope>NUCLEOTIDE SEQUENCE [LARGE SCALE GENOMIC DNA]</scope>
    <source>
        <strain evidence="1 2">SGD-V-76</strain>
    </source>
</reference>
<dbReference type="EMBL" id="LNQP01000104">
    <property type="protein sequence ID" value="KSU86203.1"/>
    <property type="molecule type" value="Genomic_DNA"/>
</dbReference>
<sequence length="244" mass="28644">MSKKTFNITDLTIAVYGDKDTNSSVFESNRKRIGSHISKVRKMLGYPPKRFEAPIEQLDAYVMLIRNMLENPKNEEALDLLNKKLVKGKTLQQETDEKALTSLIEILAEIEIQKLTDEDNKLFGGWLQDQMSDDYYLESEKNINEVMRIVKNDFSLFDDLSSLKSKLEFQEQYMNDLRTLSALYRQQVEQQLLFQESFLEVVNSYPHLNKKKMYTTVDFLELPPSIQQEIQELIEQKQQKPSER</sequence>